<dbReference type="Pfam" id="PF13424">
    <property type="entry name" value="TPR_12"/>
    <property type="match status" value="1"/>
</dbReference>
<dbReference type="EC" id="2.7.13.3" evidence="2"/>
<evidence type="ECO:0000256" key="4">
    <source>
        <dbReference type="ARBA" id="ARBA00022679"/>
    </source>
</evidence>
<dbReference type="PROSITE" id="PS50109">
    <property type="entry name" value="HIS_KIN"/>
    <property type="match status" value="1"/>
</dbReference>
<keyword evidence="8" id="KW-0802">TPR repeat</keyword>
<evidence type="ECO:0000259" key="9">
    <source>
        <dbReference type="PROSITE" id="PS50109"/>
    </source>
</evidence>
<evidence type="ECO:0000256" key="7">
    <source>
        <dbReference type="ARBA" id="ARBA00022840"/>
    </source>
</evidence>
<dbReference type="GO" id="GO:0004673">
    <property type="term" value="F:protein histidine kinase activity"/>
    <property type="evidence" value="ECO:0007669"/>
    <property type="project" value="UniProtKB-EC"/>
</dbReference>
<accession>A0A3E2NVV3</accession>
<gene>
    <name evidence="10" type="ORF">DYU05_05845</name>
</gene>
<evidence type="ECO:0000256" key="1">
    <source>
        <dbReference type="ARBA" id="ARBA00000085"/>
    </source>
</evidence>
<dbReference type="EMBL" id="QWDE01000001">
    <property type="protein sequence ID" value="RFZ85122.1"/>
    <property type="molecule type" value="Genomic_DNA"/>
</dbReference>
<dbReference type="InterPro" id="IPR011990">
    <property type="entry name" value="TPR-like_helical_dom_sf"/>
</dbReference>
<dbReference type="RefSeq" id="WP_117382023.1">
    <property type="nucleotide sequence ID" value="NZ_QWDE01000001.1"/>
</dbReference>
<sequence length="762" mass="86395">MKKILFLIVFLTIQSKIGVSQDKETLLLKLKSDTRDTARINNLLKLSKHMLTFSGVQKSQIDSAFIFINQAIQLNRNYKNWHIQGQADLQLSLYYNLKGEKEKAAAKSNAALLLFTQKNDLRNQAESYIAIGQCYENEGAEGLKKIGYYRKACDLFQKTGQIERTASTLIDIADLLTFQGANNTLEEIQNLKQAIALYSTINYKKLYGVYDLLGSALRLYGDLVNALRYELLAIKSYEINGDHSLQLCTIYNRTGQCYIGLNNYKQAIDYLLKSLEIAHEFKSEVSVITVSINLSTAYLGSGQYEKAVKILKSIEASPLLNGQTTLNIAIYGKMMLGYLGLKRFDEAKHYFAKIQQLNPAGTKETYKRPVDYIISYYIATQQYKLCYPLLEMNKQIGSSTKIYELNGKNELNWFKVDSALGKYKSAISHFQQYKTFTDSANSVIKNRQIALYNAEFDSERKDHNILMQQKDIEFLKKESELKADKAKADQKLLLGGLGVTILLLGIGYNRFRLKQRINDKLRIQQEEIVRQKFGLEQLLLEKEDLLADKDELLKDKDWLIKEVHHRVKNNLQIVMSLLSSQCSYLENTAALEAIRESQNRVQAISLIHQKLYTSSNVSSINMAAYVSDLVGYLADCFDTRRHRIRIEQLVENFNIDLAQAVPLGLILNEAITNAIKYAFNPDGGEIIIAIHQVGRDGLMLHISDNGCGLPENFDLKNASSLGMEMMKALSKQLGGDFKIRNQSGLHISVEFMIEKVLGTVAS</sequence>
<evidence type="ECO:0000256" key="3">
    <source>
        <dbReference type="ARBA" id="ARBA00022553"/>
    </source>
</evidence>
<dbReference type="InterPro" id="IPR011495">
    <property type="entry name" value="Sig_transdc_His_kin_sub2_dim/P"/>
</dbReference>
<dbReference type="OrthoDB" id="1523170at2"/>
<keyword evidence="6" id="KW-0418">Kinase</keyword>
<keyword evidence="4" id="KW-0808">Transferase</keyword>
<proteinExistence type="predicted"/>
<dbReference type="Pfam" id="PF02518">
    <property type="entry name" value="HATPase_c"/>
    <property type="match status" value="1"/>
</dbReference>
<keyword evidence="3" id="KW-0597">Phosphoprotein</keyword>
<evidence type="ECO:0000256" key="5">
    <source>
        <dbReference type="ARBA" id="ARBA00022741"/>
    </source>
</evidence>
<dbReference type="InterPro" id="IPR019734">
    <property type="entry name" value="TPR_rpt"/>
</dbReference>
<dbReference type="Pfam" id="PF07568">
    <property type="entry name" value="HisKA_2"/>
    <property type="match status" value="1"/>
</dbReference>
<dbReference type="Proteomes" id="UP000260823">
    <property type="component" value="Unassembled WGS sequence"/>
</dbReference>
<keyword evidence="11" id="KW-1185">Reference proteome</keyword>
<dbReference type="Gene3D" id="3.30.565.10">
    <property type="entry name" value="Histidine kinase-like ATPase, C-terminal domain"/>
    <property type="match status" value="1"/>
</dbReference>
<keyword evidence="7" id="KW-0067">ATP-binding</keyword>
<dbReference type="SUPFAM" id="SSF55874">
    <property type="entry name" value="ATPase domain of HSP90 chaperone/DNA topoisomerase II/histidine kinase"/>
    <property type="match status" value="1"/>
</dbReference>
<comment type="catalytic activity">
    <reaction evidence="1">
        <text>ATP + protein L-histidine = ADP + protein N-phospho-L-histidine.</text>
        <dbReference type="EC" id="2.7.13.3"/>
    </reaction>
</comment>
<dbReference type="InterPro" id="IPR005467">
    <property type="entry name" value="His_kinase_dom"/>
</dbReference>
<dbReference type="Gene3D" id="3.30.450.20">
    <property type="entry name" value="PAS domain"/>
    <property type="match status" value="1"/>
</dbReference>
<organism evidence="10 11">
    <name type="scientific">Mucilaginibacter terrenus</name>
    <dbReference type="NCBI Taxonomy" id="2482727"/>
    <lineage>
        <taxon>Bacteria</taxon>
        <taxon>Pseudomonadati</taxon>
        <taxon>Bacteroidota</taxon>
        <taxon>Sphingobacteriia</taxon>
        <taxon>Sphingobacteriales</taxon>
        <taxon>Sphingobacteriaceae</taxon>
        <taxon>Mucilaginibacter</taxon>
    </lineage>
</organism>
<dbReference type="PANTHER" id="PTHR41523:SF8">
    <property type="entry name" value="ETHYLENE RESPONSE SENSOR PROTEIN"/>
    <property type="match status" value="1"/>
</dbReference>
<dbReference type="SUPFAM" id="SSF48452">
    <property type="entry name" value="TPR-like"/>
    <property type="match status" value="2"/>
</dbReference>
<dbReference type="SMART" id="SM00387">
    <property type="entry name" value="HATPase_c"/>
    <property type="match status" value="1"/>
</dbReference>
<dbReference type="Pfam" id="PF14938">
    <property type="entry name" value="SNAP"/>
    <property type="match status" value="1"/>
</dbReference>
<dbReference type="PROSITE" id="PS50005">
    <property type="entry name" value="TPR"/>
    <property type="match status" value="1"/>
</dbReference>
<dbReference type="GO" id="GO:0005524">
    <property type="term" value="F:ATP binding"/>
    <property type="evidence" value="ECO:0007669"/>
    <property type="project" value="UniProtKB-KW"/>
</dbReference>
<dbReference type="InterPro" id="IPR036890">
    <property type="entry name" value="HATPase_C_sf"/>
</dbReference>
<dbReference type="PANTHER" id="PTHR41523">
    <property type="entry name" value="TWO-COMPONENT SYSTEM SENSOR PROTEIN"/>
    <property type="match status" value="1"/>
</dbReference>
<feature type="repeat" description="TPR" evidence="8">
    <location>
        <begin position="248"/>
        <end position="281"/>
    </location>
</feature>
<protein>
    <recommendedName>
        <fullName evidence="2">histidine kinase</fullName>
        <ecNumber evidence="2">2.7.13.3</ecNumber>
    </recommendedName>
</protein>
<evidence type="ECO:0000256" key="6">
    <source>
        <dbReference type="ARBA" id="ARBA00022777"/>
    </source>
</evidence>
<reference evidence="10 11" key="1">
    <citation type="submission" date="2018-08" db="EMBL/GenBank/DDBJ databases">
        <title>Mucilaginibacter terrae sp. nov., isolated from manganese diggings.</title>
        <authorList>
            <person name="Huang Y."/>
            <person name="Zhou Z."/>
        </authorList>
    </citation>
    <scope>NUCLEOTIDE SEQUENCE [LARGE SCALE GENOMIC DNA]</scope>
    <source>
        <strain evidence="10 11">ZH6</strain>
    </source>
</reference>
<evidence type="ECO:0000256" key="8">
    <source>
        <dbReference type="PROSITE-ProRule" id="PRU00339"/>
    </source>
</evidence>
<evidence type="ECO:0000256" key="2">
    <source>
        <dbReference type="ARBA" id="ARBA00012438"/>
    </source>
</evidence>
<dbReference type="Gene3D" id="1.25.40.10">
    <property type="entry name" value="Tetratricopeptide repeat domain"/>
    <property type="match status" value="2"/>
</dbReference>
<name>A0A3E2NVV3_9SPHI</name>
<comment type="caution">
    <text evidence="10">The sequence shown here is derived from an EMBL/GenBank/DDBJ whole genome shotgun (WGS) entry which is preliminary data.</text>
</comment>
<dbReference type="InterPro" id="IPR003594">
    <property type="entry name" value="HATPase_dom"/>
</dbReference>
<evidence type="ECO:0000313" key="10">
    <source>
        <dbReference type="EMBL" id="RFZ85122.1"/>
    </source>
</evidence>
<evidence type="ECO:0000313" key="11">
    <source>
        <dbReference type="Proteomes" id="UP000260823"/>
    </source>
</evidence>
<feature type="domain" description="Histidine kinase" evidence="9">
    <location>
        <begin position="562"/>
        <end position="755"/>
    </location>
</feature>
<keyword evidence="5" id="KW-0547">Nucleotide-binding</keyword>
<dbReference type="AlphaFoldDB" id="A0A3E2NVV3"/>
<dbReference type="SMART" id="SM00028">
    <property type="entry name" value="TPR"/>
    <property type="match status" value="2"/>
</dbReference>